<keyword evidence="4" id="KW-0862">Zinc</keyword>
<dbReference type="InterPro" id="IPR036236">
    <property type="entry name" value="Znf_C2H2_sf"/>
</dbReference>
<keyword evidence="5" id="KW-0805">Transcription regulation</keyword>
<dbReference type="GO" id="GO:0003677">
    <property type="term" value="F:DNA binding"/>
    <property type="evidence" value="ECO:0007669"/>
    <property type="project" value="UniProtKB-KW"/>
</dbReference>
<sequence length="430" mass="47176">MSADAFSIGGFVHQEQNHANPNPKSNPVKNKRNLPGNPDPDAEVIALSPKTLMATNRFICQICNKGFQRDQNLQLHRRGHNLPWKLKQRNNKEAIRKKVYICPEKTCVHHDPSRALGDLTGIKKHYSRKHGEKKWKCEKCSKKYAVQSDWKAHSKTCGTREYKCDCGTLFSRKDSFNTHRAFCDALAEESARFSSSVSATNLNFRNDVNTPIGFAGRGAHDVAGIPQFGSNFTQDFNGMTASGMPEMVQMASCNLFGSSSLGNFGTNSNLPLLPFPQGLKEEGGSKGKSMESMSSLYSDTQIKQQQSILAAATPMSATALLQKAAQMGSTRRKSTSFFGVTSSSSSHGISQRECFVASRSNLMLQTGVLKQSEASQLKTHLGSNSIDQSLTRDFLGMSNDQPARPFLPQELAKFASVGSTMGLSQFTSNH</sequence>
<evidence type="ECO:0000256" key="3">
    <source>
        <dbReference type="ARBA" id="ARBA00022771"/>
    </source>
</evidence>
<dbReference type="EMBL" id="VEPZ02001726">
    <property type="protein sequence ID" value="KAE8661047.1"/>
    <property type="molecule type" value="Genomic_DNA"/>
</dbReference>
<evidence type="ECO:0000256" key="9">
    <source>
        <dbReference type="SAM" id="MobiDB-lite"/>
    </source>
</evidence>
<evidence type="ECO:0000256" key="7">
    <source>
        <dbReference type="ARBA" id="ARBA00023163"/>
    </source>
</evidence>
<keyword evidence="2" id="KW-0677">Repeat</keyword>
<dbReference type="SMART" id="SM00355">
    <property type="entry name" value="ZnF_C2H2"/>
    <property type="match status" value="3"/>
</dbReference>
<dbReference type="PROSITE" id="PS50157">
    <property type="entry name" value="ZINC_FINGER_C2H2_2"/>
    <property type="match status" value="1"/>
</dbReference>
<proteinExistence type="predicted"/>
<dbReference type="Gene3D" id="3.30.160.60">
    <property type="entry name" value="Classic Zinc Finger"/>
    <property type="match status" value="2"/>
</dbReference>
<keyword evidence="6" id="KW-0238">DNA-binding</keyword>
<reference evidence="11" key="1">
    <citation type="submission" date="2019-09" db="EMBL/GenBank/DDBJ databases">
        <title>Draft genome information of white flower Hibiscus syriacus.</title>
        <authorList>
            <person name="Kim Y.-M."/>
        </authorList>
    </citation>
    <scope>NUCLEOTIDE SEQUENCE [LARGE SCALE GENOMIC DNA]</scope>
    <source>
        <strain evidence="11">YM2019G1</strain>
    </source>
</reference>
<name>A0A6A2XXF2_HIBSY</name>
<dbReference type="FunFam" id="3.30.160.60:FF:000554">
    <property type="entry name" value="protein indeterminate-domain 12-like"/>
    <property type="match status" value="1"/>
</dbReference>
<dbReference type="PANTHER" id="PTHR10593:SF239">
    <property type="entry name" value="C2H2-TYPE DOMAIN-CONTAINING PROTEIN"/>
    <property type="match status" value="1"/>
</dbReference>
<keyword evidence="12" id="KW-1185">Reference proteome</keyword>
<dbReference type="InterPro" id="IPR055187">
    <property type="entry name" value="C2CH-3rd_BIRD-IDD"/>
</dbReference>
<evidence type="ECO:0000256" key="4">
    <source>
        <dbReference type="ARBA" id="ARBA00022833"/>
    </source>
</evidence>
<dbReference type="InterPro" id="IPR013087">
    <property type="entry name" value="Znf_C2H2_type"/>
</dbReference>
<dbReference type="GO" id="GO:0008270">
    <property type="term" value="F:zinc ion binding"/>
    <property type="evidence" value="ECO:0007669"/>
    <property type="project" value="UniProtKB-KW"/>
</dbReference>
<dbReference type="GO" id="GO:0003700">
    <property type="term" value="F:DNA-binding transcription factor activity"/>
    <property type="evidence" value="ECO:0007669"/>
    <property type="project" value="TreeGrafter"/>
</dbReference>
<evidence type="ECO:0000256" key="6">
    <source>
        <dbReference type="ARBA" id="ARBA00023125"/>
    </source>
</evidence>
<dbReference type="FunFam" id="3.30.160.60:FF:000131">
    <property type="entry name" value="protein indeterminate-domain 5, chloroplastic-like"/>
    <property type="match status" value="1"/>
</dbReference>
<evidence type="ECO:0000256" key="8">
    <source>
        <dbReference type="PROSITE-ProRule" id="PRU00042"/>
    </source>
</evidence>
<dbReference type="Pfam" id="PF22995">
    <property type="entry name" value="C2CH-3rd_BIRD-IDD"/>
    <property type="match status" value="1"/>
</dbReference>
<evidence type="ECO:0000313" key="11">
    <source>
        <dbReference type="EMBL" id="KAE8661047.1"/>
    </source>
</evidence>
<dbReference type="GO" id="GO:0005634">
    <property type="term" value="C:nucleus"/>
    <property type="evidence" value="ECO:0007669"/>
    <property type="project" value="TreeGrafter"/>
</dbReference>
<dbReference type="InterPro" id="IPR055185">
    <property type="entry name" value="C2CH-4th_BIRD-IDD"/>
</dbReference>
<evidence type="ECO:0000256" key="1">
    <source>
        <dbReference type="ARBA" id="ARBA00022723"/>
    </source>
</evidence>
<dbReference type="PROSITE" id="PS00028">
    <property type="entry name" value="ZINC_FINGER_C2H2_1"/>
    <property type="match status" value="1"/>
</dbReference>
<dbReference type="SUPFAM" id="SSF57667">
    <property type="entry name" value="beta-beta-alpha zinc fingers"/>
    <property type="match status" value="1"/>
</dbReference>
<feature type="region of interest" description="Disordered" evidence="9">
    <location>
        <begin position="1"/>
        <end position="42"/>
    </location>
</feature>
<keyword evidence="1" id="KW-0479">Metal-binding</keyword>
<dbReference type="Proteomes" id="UP000436088">
    <property type="component" value="Unassembled WGS sequence"/>
</dbReference>
<comment type="caution">
    <text evidence="11">The sequence shown here is derived from an EMBL/GenBank/DDBJ whole genome shotgun (WGS) entry which is preliminary data.</text>
</comment>
<evidence type="ECO:0000313" key="12">
    <source>
        <dbReference type="Proteomes" id="UP000436088"/>
    </source>
</evidence>
<dbReference type="AlphaFoldDB" id="A0A6A2XXF2"/>
<accession>A0A6A2XXF2</accession>
<gene>
    <name evidence="11" type="ORF">F3Y22_tig00116939pilonHSYRG00051</name>
</gene>
<dbReference type="Pfam" id="PF22996">
    <property type="entry name" value="C2H2-2nd_BIRD-IDD"/>
    <property type="match status" value="1"/>
</dbReference>
<evidence type="ECO:0000256" key="2">
    <source>
        <dbReference type="ARBA" id="ARBA00022737"/>
    </source>
</evidence>
<feature type="domain" description="C2H2-type" evidence="10">
    <location>
        <begin position="58"/>
        <end position="80"/>
    </location>
</feature>
<dbReference type="InterPro" id="IPR055186">
    <property type="entry name" value="C2H2-2nd_BIRD-IDD"/>
</dbReference>
<evidence type="ECO:0000259" key="10">
    <source>
        <dbReference type="PROSITE" id="PS50157"/>
    </source>
</evidence>
<dbReference type="InterPro" id="IPR031140">
    <property type="entry name" value="IDD1-16"/>
</dbReference>
<protein>
    <submittedName>
        <fullName evidence="11">Protein indeterminate-domain 9</fullName>
    </submittedName>
</protein>
<dbReference type="PANTHER" id="PTHR10593">
    <property type="entry name" value="SERINE/THREONINE-PROTEIN KINASE RIO"/>
    <property type="match status" value="1"/>
</dbReference>
<keyword evidence="3 8" id="KW-0863">Zinc-finger</keyword>
<dbReference type="Pfam" id="PF22992">
    <property type="entry name" value="C2CH-4th_BIRD-IDD"/>
    <property type="match status" value="1"/>
</dbReference>
<keyword evidence="7" id="KW-0804">Transcription</keyword>
<dbReference type="OrthoDB" id="6354171at2759"/>
<evidence type="ECO:0000256" key="5">
    <source>
        <dbReference type="ARBA" id="ARBA00023015"/>
    </source>
</evidence>
<organism evidence="11 12">
    <name type="scientific">Hibiscus syriacus</name>
    <name type="common">Rose of Sharon</name>
    <dbReference type="NCBI Taxonomy" id="106335"/>
    <lineage>
        <taxon>Eukaryota</taxon>
        <taxon>Viridiplantae</taxon>
        <taxon>Streptophyta</taxon>
        <taxon>Embryophyta</taxon>
        <taxon>Tracheophyta</taxon>
        <taxon>Spermatophyta</taxon>
        <taxon>Magnoliopsida</taxon>
        <taxon>eudicotyledons</taxon>
        <taxon>Gunneridae</taxon>
        <taxon>Pentapetalae</taxon>
        <taxon>rosids</taxon>
        <taxon>malvids</taxon>
        <taxon>Malvales</taxon>
        <taxon>Malvaceae</taxon>
        <taxon>Malvoideae</taxon>
        <taxon>Hibiscus</taxon>
    </lineage>
</organism>